<evidence type="ECO:0000256" key="1">
    <source>
        <dbReference type="ARBA" id="ARBA00002566"/>
    </source>
</evidence>
<proteinExistence type="inferred from homology"/>
<dbReference type="CDD" id="cd00290">
    <property type="entry name" value="cytochrome_b_C"/>
    <property type="match status" value="1"/>
</dbReference>
<comment type="similarity">
    <text evidence="17 20">Belongs to the cytochrome b family.</text>
</comment>
<evidence type="ECO:0000256" key="8">
    <source>
        <dbReference type="ARBA" id="ARBA00022692"/>
    </source>
</evidence>
<evidence type="ECO:0000256" key="20">
    <source>
        <dbReference type="RuleBase" id="RU362117"/>
    </source>
</evidence>
<evidence type="ECO:0000256" key="12">
    <source>
        <dbReference type="ARBA" id="ARBA00022989"/>
    </source>
</evidence>
<evidence type="ECO:0000313" key="23">
    <source>
        <dbReference type="EMBL" id="XCA96610.1"/>
    </source>
</evidence>
<dbReference type="InterPro" id="IPR048260">
    <property type="entry name" value="Cytochrome_b_C_euk/bac"/>
</dbReference>
<feature type="transmembrane region" description="Helical" evidence="20">
    <location>
        <begin position="111"/>
        <end position="133"/>
    </location>
</feature>
<comment type="subcellular location">
    <subcellularLocation>
        <location evidence="2">Mitochondrion inner membrane</location>
        <topology evidence="2">Multi-pass membrane protein</topology>
    </subcellularLocation>
</comment>
<evidence type="ECO:0000256" key="2">
    <source>
        <dbReference type="ARBA" id="ARBA00004448"/>
    </source>
</evidence>
<evidence type="ECO:0000256" key="18">
    <source>
        <dbReference type="PIRSR" id="PIRSR038885-1"/>
    </source>
</evidence>
<evidence type="ECO:0000256" key="4">
    <source>
        <dbReference type="ARBA" id="ARBA00013531"/>
    </source>
</evidence>
<keyword evidence="8 20" id="KW-0812">Transmembrane</keyword>
<dbReference type="GO" id="GO:0045275">
    <property type="term" value="C:respiratory chain complex III"/>
    <property type="evidence" value="ECO:0007669"/>
    <property type="project" value="InterPro"/>
</dbReference>
<feature type="transmembrane region" description="Helical" evidence="20">
    <location>
        <begin position="139"/>
        <end position="158"/>
    </location>
</feature>
<gene>
    <name evidence="23" type="primary">CYTB</name>
</gene>
<keyword evidence="10" id="KW-0999">Mitochondrion inner membrane</keyword>
<dbReference type="Pfam" id="PF00033">
    <property type="entry name" value="Cytochrome_B"/>
    <property type="match status" value="1"/>
</dbReference>
<dbReference type="PIRSF" id="PIRSF038885">
    <property type="entry name" value="COB"/>
    <property type="match status" value="1"/>
</dbReference>
<keyword evidence="12 20" id="KW-1133">Transmembrane helix</keyword>
<feature type="domain" description="Cytochrome b/b6 C-terminal region profile" evidence="22">
    <location>
        <begin position="211"/>
        <end position="378"/>
    </location>
</feature>
<reference evidence="23" key="1">
    <citation type="journal article" date="2024" name="Mol. Phylogenet. Evol.">
        <title>Integrative taxonomy, phylogenetics and historical biogeography of subgenus Aeschyntelus Stal, 1872 (Hemiptera: Heteroptera: Rhopalidae).</title>
        <authorList>
            <person name="Chen J."/>
            <person name="Jiang K."/>
            <person name="Qi T."/>
            <person name="Li Y."/>
            <person name="Liu H."/>
            <person name="Xue H."/>
            <person name="Ye Z."/>
            <person name="Wang S."/>
            <person name="Bu W."/>
        </authorList>
    </citation>
    <scope>NUCLEOTIDE SEQUENCE</scope>
    <source>
        <strain evidence="23">Rnig1</strain>
    </source>
</reference>
<feature type="binding site" description="axial binding residue" evidence="19">
    <location>
        <position position="98"/>
    </location>
    <ligand>
        <name>heme b</name>
        <dbReference type="ChEBI" id="CHEBI:60344"/>
        <label>b566</label>
    </ligand>
    <ligandPart>
        <name>Fe</name>
        <dbReference type="ChEBI" id="CHEBI:18248"/>
    </ligandPart>
</feature>
<keyword evidence="14" id="KW-0830">Ubiquinone</keyword>
<keyword evidence="16 20" id="KW-0472">Membrane</keyword>
<name>A0AAU7YS12_9HEMI</name>
<evidence type="ECO:0000256" key="7">
    <source>
        <dbReference type="ARBA" id="ARBA00022660"/>
    </source>
</evidence>
<dbReference type="InterPro" id="IPR036150">
    <property type="entry name" value="Cyt_b/b6_C_sf"/>
</dbReference>
<sequence length="378" mass="43296">MNKPLRKTHPLIKIMNGSLIDLPTPSNISLWWNFGSLLGMCLMIQIITGIFLAMHYTANVELAFNSVIHICRDVNNGWMMRNMHANGASLFFMCLYLHIGRGIYYGSYKLFMTWSVGVMLLFMIMGTAFLGYVLPWGQMSLWGATVITNLLSAVPYLGNDMVKWLWGGFSVDNATLTRFFTLHFMLPFVIAAMVMIHLLFLHQTGSNNPLGLNSNYDKIPFHPYFSIKDLMGMMLTLTAFIMLILLEPYLLGDPENFIPANPLVTPVHIQPEWYFLFAYAILRSIPNKLGGVIAMASSIMIIAILPMTNKMKFQTMMFYPMNKLMFWTLVTTMILLTWIGARPAEEPFILTGQMLTLIYFLYFMINPLMLKLWDKMNS</sequence>
<feature type="transmembrane region" description="Helical" evidence="20">
    <location>
        <begin position="179"/>
        <end position="200"/>
    </location>
</feature>
<evidence type="ECO:0000256" key="17">
    <source>
        <dbReference type="ARBA" id="ARBA00061233"/>
    </source>
</evidence>
<comment type="function">
    <text evidence="1 20">Component of the ubiquinol-cytochrome c reductase complex (complex III or cytochrome b-c1 complex) that is part of the mitochondrial respiratory chain. The b-c1 complex mediates electron transfer from ubiquinol to cytochrome c. Contributes to the generation of a proton gradient across the mitochondrial membrane that is then used for ATP synthesis.</text>
</comment>
<protein>
    <recommendedName>
        <fullName evidence="4 20">Cytochrome b</fullName>
    </recommendedName>
</protein>
<dbReference type="Pfam" id="PF00032">
    <property type="entry name" value="Cytochrom_B_C"/>
    <property type="match status" value="1"/>
</dbReference>
<feature type="transmembrane region" description="Helical" evidence="20">
    <location>
        <begin position="288"/>
        <end position="308"/>
    </location>
</feature>
<dbReference type="SUPFAM" id="SSF81342">
    <property type="entry name" value="Transmembrane di-heme cytochromes"/>
    <property type="match status" value="1"/>
</dbReference>
<evidence type="ECO:0000256" key="10">
    <source>
        <dbReference type="ARBA" id="ARBA00022792"/>
    </source>
</evidence>
<dbReference type="EMBL" id="PP808864">
    <property type="protein sequence ID" value="XCA96610.1"/>
    <property type="molecule type" value="Genomic_DNA"/>
</dbReference>
<feature type="binding site" evidence="18">
    <location>
        <position position="202"/>
    </location>
    <ligand>
        <name>a ubiquinone</name>
        <dbReference type="ChEBI" id="CHEBI:16389"/>
    </ligand>
</feature>
<comment type="subunit">
    <text evidence="3">The main subunits of complex b-c1 are: cytochrome b, cytochrome c1 and the Rieske protein.</text>
</comment>
<keyword evidence="6 19" id="KW-0349">Heme</keyword>
<organism evidence="23">
    <name type="scientific">Rhopalus nigricornis</name>
    <dbReference type="NCBI Taxonomy" id="3151526"/>
    <lineage>
        <taxon>Eukaryota</taxon>
        <taxon>Metazoa</taxon>
        <taxon>Ecdysozoa</taxon>
        <taxon>Arthropoda</taxon>
        <taxon>Hexapoda</taxon>
        <taxon>Insecta</taxon>
        <taxon>Pterygota</taxon>
        <taxon>Neoptera</taxon>
        <taxon>Paraneoptera</taxon>
        <taxon>Hemiptera</taxon>
        <taxon>Heteroptera</taxon>
        <taxon>Panheteroptera</taxon>
        <taxon>Pentatomomorpha</taxon>
        <taxon>Coreoidea</taxon>
        <taxon>Rhopalidae</taxon>
        <taxon>Rhopalus</taxon>
    </lineage>
</organism>
<evidence type="ECO:0000256" key="9">
    <source>
        <dbReference type="ARBA" id="ARBA00022723"/>
    </source>
</evidence>
<evidence type="ECO:0000256" key="6">
    <source>
        <dbReference type="ARBA" id="ARBA00022617"/>
    </source>
</evidence>
<dbReference type="GO" id="GO:0046872">
    <property type="term" value="F:metal ion binding"/>
    <property type="evidence" value="ECO:0007669"/>
    <property type="project" value="UniProtKB-UniRule"/>
</dbReference>
<dbReference type="InterPro" id="IPR005798">
    <property type="entry name" value="Cyt_b/b6_C"/>
</dbReference>
<dbReference type="GO" id="GO:0006122">
    <property type="term" value="P:mitochondrial electron transport, ubiquinol to cytochrome c"/>
    <property type="evidence" value="ECO:0007669"/>
    <property type="project" value="TreeGrafter"/>
</dbReference>
<keyword evidence="13 19" id="KW-0408">Iron</keyword>
<evidence type="ECO:0000256" key="14">
    <source>
        <dbReference type="ARBA" id="ARBA00023075"/>
    </source>
</evidence>
<dbReference type="Gene3D" id="1.20.810.10">
    <property type="entry name" value="Cytochrome Bc1 Complex, Chain C"/>
    <property type="match status" value="1"/>
</dbReference>
<evidence type="ECO:0000259" key="21">
    <source>
        <dbReference type="PROSITE" id="PS51002"/>
    </source>
</evidence>
<dbReference type="InterPro" id="IPR005797">
    <property type="entry name" value="Cyt_b/b6_N"/>
</dbReference>
<evidence type="ECO:0000256" key="19">
    <source>
        <dbReference type="PIRSR" id="PIRSR038885-2"/>
    </source>
</evidence>
<feature type="binding site" description="axial binding residue" evidence="19">
    <location>
        <position position="84"/>
    </location>
    <ligand>
        <name>heme b</name>
        <dbReference type="ChEBI" id="CHEBI:60344"/>
        <label>b562</label>
    </ligand>
    <ligandPart>
        <name>Fe</name>
        <dbReference type="ChEBI" id="CHEBI:18248"/>
    </ligandPart>
</feature>
<feature type="binding site" description="axial binding residue" evidence="19">
    <location>
        <position position="183"/>
    </location>
    <ligand>
        <name>heme b</name>
        <dbReference type="ChEBI" id="CHEBI:60344"/>
        <label>b562</label>
    </ligand>
    <ligandPart>
        <name>Fe</name>
        <dbReference type="ChEBI" id="CHEBI:18248"/>
    </ligandPart>
</feature>
<feature type="transmembrane region" description="Helical" evidence="20">
    <location>
        <begin position="37"/>
        <end position="58"/>
    </location>
</feature>
<keyword evidence="7 20" id="KW-0679">Respiratory chain</keyword>
<dbReference type="SUPFAM" id="SSF81648">
    <property type="entry name" value="a domain/subunit of cytochrome bc1 complex (Ubiquinol-cytochrome c reductase)"/>
    <property type="match status" value="1"/>
</dbReference>
<keyword evidence="15 20" id="KW-0496">Mitochondrion</keyword>
<dbReference type="CDD" id="cd00284">
    <property type="entry name" value="Cytochrome_b_N"/>
    <property type="match status" value="1"/>
</dbReference>
<evidence type="ECO:0000256" key="16">
    <source>
        <dbReference type="ARBA" id="ARBA00023136"/>
    </source>
</evidence>
<feature type="transmembrane region" description="Helical" evidence="20">
    <location>
        <begin position="347"/>
        <end position="365"/>
    </location>
</feature>
<keyword evidence="11 20" id="KW-0249">Electron transport</keyword>
<evidence type="ECO:0000256" key="3">
    <source>
        <dbReference type="ARBA" id="ARBA00011649"/>
    </source>
</evidence>
<dbReference type="PROSITE" id="PS51002">
    <property type="entry name" value="CYTB_NTER"/>
    <property type="match status" value="1"/>
</dbReference>
<evidence type="ECO:0000256" key="11">
    <source>
        <dbReference type="ARBA" id="ARBA00022982"/>
    </source>
</evidence>
<evidence type="ECO:0000256" key="13">
    <source>
        <dbReference type="ARBA" id="ARBA00023004"/>
    </source>
</evidence>
<evidence type="ECO:0000256" key="5">
    <source>
        <dbReference type="ARBA" id="ARBA00022448"/>
    </source>
</evidence>
<accession>A0AAU7YS12</accession>
<dbReference type="GO" id="GO:0016491">
    <property type="term" value="F:oxidoreductase activity"/>
    <property type="evidence" value="ECO:0007669"/>
    <property type="project" value="UniProtKB-UniRule"/>
</dbReference>
<keyword evidence="5 20" id="KW-0813">Transport</keyword>
<feature type="transmembrane region" description="Helical" evidence="20">
    <location>
        <begin position="78"/>
        <end position="99"/>
    </location>
</feature>
<dbReference type="InterPro" id="IPR027387">
    <property type="entry name" value="Cytb/b6-like_sf"/>
</dbReference>
<feature type="domain" description="Cytochrome b/b6 N-terminal region profile" evidence="21">
    <location>
        <begin position="1"/>
        <end position="210"/>
    </location>
</feature>
<feature type="binding site" description="axial binding residue" evidence="19">
    <location>
        <position position="197"/>
    </location>
    <ligand>
        <name>heme b</name>
        <dbReference type="ChEBI" id="CHEBI:60344"/>
        <label>b566</label>
    </ligand>
    <ligandPart>
        <name>Fe</name>
        <dbReference type="ChEBI" id="CHEBI:18248"/>
    </ligandPart>
</feature>
<dbReference type="FunFam" id="1.20.810.10:FF:000002">
    <property type="entry name" value="Cytochrome b"/>
    <property type="match status" value="1"/>
</dbReference>
<dbReference type="GO" id="GO:0005743">
    <property type="term" value="C:mitochondrial inner membrane"/>
    <property type="evidence" value="ECO:0007669"/>
    <property type="project" value="UniProtKB-SubCell"/>
</dbReference>
<dbReference type="GO" id="GO:0008121">
    <property type="term" value="F:quinol-cytochrome-c reductase activity"/>
    <property type="evidence" value="ECO:0007669"/>
    <property type="project" value="InterPro"/>
</dbReference>
<feature type="transmembrane region" description="Helical" evidence="20">
    <location>
        <begin position="324"/>
        <end position="341"/>
    </location>
</feature>
<keyword evidence="9 19" id="KW-0479">Metal-binding</keyword>
<dbReference type="InterPro" id="IPR016174">
    <property type="entry name" value="Di-haem_cyt_TM"/>
</dbReference>
<comment type="cofactor">
    <cofactor evidence="20">
        <name>heme b</name>
        <dbReference type="ChEBI" id="CHEBI:60344"/>
    </cofactor>
    <text evidence="20">Binds 2 heme groups non-covalently.</text>
</comment>
<dbReference type="PROSITE" id="PS51003">
    <property type="entry name" value="CYTB_CTER"/>
    <property type="match status" value="1"/>
</dbReference>
<dbReference type="InterPro" id="IPR030689">
    <property type="entry name" value="Cytochrome_b"/>
</dbReference>
<evidence type="ECO:0000256" key="15">
    <source>
        <dbReference type="ARBA" id="ARBA00023128"/>
    </source>
</evidence>
<dbReference type="InterPro" id="IPR048259">
    <property type="entry name" value="Cytochrome_b_N_euk/bac"/>
</dbReference>
<dbReference type="PANTHER" id="PTHR19271:SF16">
    <property type="entry name" value="CYTOCHROME B"/>
    <property type="match status" value="1"/>
</dbReference>
<evidence type="ECO:0000259" key="22">
    <source>
        <dbReference type="PROSITE" id="PS51003"/>
    </source>
</evidence>
<reference evidence="23" key="2">
    <citation type="submission" date="2024-05" db="EMBL/GenBank/DDBJ databases">
        <authorList>
            <person name="Chen J."/>
        </authorList>
    </citation>
    <scope>NUCLEOTIDE SEQUENCE</scope>
    <source>
        <strain evidence="23">Rnig1</strain>
    </source>
</reference>
<dbReference type="AlphaFoldDB" id="A0AAU7YS12"/>
<geneLocation type="mitochondrion" evidence="23"/>
<feature type="transmembrane region" description="Helical" evidence="20">
    <location>
        <begin position="230"/>
        <end position="251"/>
    </location>
</feature>
<comment type="cofactor">
    <cofactor evidence="19">
        <name>heme</name>
        <dbReference type="ChEBI" id="CHEBI:30413"/>
    </cofactor>
    <text evidence="19">Binds 2 heme groups non-covalently.</text>
</comment>
<dbReference type="PANTHER" id="PTHR19271">
    <property type="entry name" value="CYTOCHROME B"/>
    <property type="match status" value="1"/>
</dbReference>